<reference evidence="1 2" key="1">
    <citation type="submission" date="2017-10" db="EMBL/GenBank/DDBJ databases">
        <title>Sedimentibacterium mangrovi gen. nov., sp. nov., a novel member of family Phyllobacteriacea isolated from mangrove sediment.</title>
        <authorList>
            <person name="Liao H."/>
            <person name="Tian Y."/>
        </authorList>
    </citation>
    <scope>NUCLEOTIDE SEQUENCE [LARGE SCALE GENOMIC DNA]</scope>
    <source>
        <strain evidence="1 2">X9-2-2</strain>
    </source>
</reference>
<proteinExistence type="predicted"/>
<dbReference type="Gene3D" id="3.30.420.300">
    <property type="entry name" value="2-keto-3-deoxy-galactonokinase, substrate binding domain"/>
    <property type="match status" value="1"/>
</dbReference>
<dbReference type="OrthoDB" id="256574at2"/>
<dbReference type="AlphaFoldDB" id="A0A2G1QMB1"/>
<dbReference type="GO" id="GO:0008671">
    <property type="term" value="F:2-dehydro-3-deoxygalactonokinase activity"/>
    <property type="evidence" value="ECO:0007669"/>
    <property type="project" value="InterPro"/>
</dbReference>
<organism evidence="1 2">
    <name type="scientific">Zhengella mangrovi</name>
    <dbReference type="NCBI Taxonomy" id="1982044"/>
    <lineage>
        <taxon>Bacteria</taxon>
        <taxon>Pseudomonadati</taxon>
        <taxon>Pseudomonadota</taxon>
        <taxon>Alphaproteobacteria</taxon>
        <taxon>Hyphomicrobiales</taxon>
        <taxon>Notoacmeibacteraceae</taxon>
        <taxon>Zhengella</taxon>
    </lineage>
</organism>
<dbReference type="Pfam" id="PF05035">
    <property type="entry name" value="DGOK"/>
    <property type="match status" value="1"/>
</dbReference>
<dbReference type="EMBL" id="PDVP01000007">
    <property type="protein sequence ID" value="PHP66666.1"/>
    <property type="molecule type" value="Genomic_DNA"/>
</dbReference>
<accession>A0A2G1QMB1</accession>
<comment type="caution">
    <text evidence="1">The sequence shown here is derived from an EMBL/GenBank/DDBJ whole genome shotgun (WGS) entry which is preliminary data.</text>
</comment>
<dbReference type="RefSeq" id="WP_099306852.1">
    <property type="nucleotide sequence ID" value="NZ_PDVP01000007.1"/>
</dbReference>
<dbReference type="CDD" id="cd24012">
    <property type="entry name" value="ASKHA_NBD_KDGal-kinase"/>
    <property type="match status" value="1"/>
</dbReference>
<dbReference type="GO" id="GO:0034194">
    <property type="term" value="P:D-galactonate catabolic process"/>
    <property type="evidence" value="ECO:0007669"/>
    <property type="project" value="InterPro"/>
</dbReference>
<dbReference type="Proteomes" id="UP000221168">
    <property type="component" value="Unassembled WGS sequence"/>
</dbReference>
<dbReference type="InterPro" id="IPR007729">
    <property type="entry name" value="DGOK"/>
</dbReference>
<evidence type="ECO:0000313" key="1">
    <source>
        <dbReference type="EMBL" id="PHP66666.1"/>
    </source>
</evidence>
<dbReference type="InterPro" id="IPR043129">
    <property type="entry name" value="ATPase_NBD"/>
</dbReference>
<keyword evidence="2" id="KW-1185">Reference proteome</keyword>
<gene>
    <name evidence="1" type="ORF">CSC94_13380</name>
</gene>
<dbReference type="InterPro" id="IPR042258">
    <property type="entry name" value="DGOK_N"/>
</dbReference>
<dbReference type="Gene3D" id="3.30.420.310">
    <property type="entry name" value="2-keto-3-deoxy-galactonokinase, C-terminal domain"/>
    <property type="match status" value="1"/>
</dbReference>
<name>A0A2G1QMB1_9HYPH</name>
<keyword evidence="1" id="KW-0808">Transferase</keyword>
<sequence>MSETPSLAGLDWIAVDWGTSSLRVWAMDAQGGVLDRATSREGMSTLWPQAYEAVLVRIVSRWLGERTEPVPVIVCGMAGARQGWHEAAYRQAPCRPATPGSLTAVETAETRLAVSIVPGICQDDPPDVMRGEETQLAGLLAARNIDDGVVCMPGTHSKWVRLAGGRVSAFTTVMTGEMFALLAERSVLRHTVGDGGHDAVSFAQAVTDMLAAPEMLTAALFSVRAGALLDDAGPDACRSRLSGLLVGAEIAAMRPHWAGKTVHVVGAGPLVERYAEALRVAGADAVPEDGEALTLAGLSAVRAGMNGGKT</sequence>
<dbReference type="InterPro" id="IPR042257">
    <property type="entry name" value="DGOK_C"/>
</dbReference>
<evidence type="ECO:0000313" key="2">
    <source>
        <dbReference type="Proteomes" id="UP000221168"/>
    </source>
</evidence>
<protein>
    <submittedName>
        <fullName evidence="1">2-keto-3-deoxy-galactonokinase</fullName>
    </submittedName>
</protein>
<keyword evidence="1" id="KW-0418">Kinase</keyword>
<dbReference type="SUPFAM" id="SSF53067">
    <property type="entry name" value="Actin-like ATPase domain"/>
    <property type="match status" value="1"/>
</dbReference>